<dbReference type="InterPro" id="IPR009050">
    <property type="entry name" value="Globin-like_sf"/>
</dbReference>
<keyword evidence="1" id="KW-0813">Transport</keyword>
<dbReference type="SUPFAM" id="SSF46458">
    <property type="entry name" value="Globin-like"/>
    <property type="match status" value="1"/>
</dbReference>
<dbReference type="CDD" id="cd08916">
    <property type="entry name" value="TrHb3_P"/>
    <property type="match status" value="1"/>
</dbReference>
<keyword evidence="4 5" id="KW-0408">Iron</keyword>
<dbReference type="GO" id="GO:0046872">
    <property type="term" value="F:metal ion binding"/>
    <property type="evidence" value="ECO:0007669"/>
    <property type="project" value="UniProtKB-KW"/>
</dbReference>
<dbReference type="Proteomes" id="UP000058599">
    <property type="component" value="Chromosome"/>
</dbReference>
<keyword evidence="3 5" id="KW-0479">Metal-binding</keyword>
<reference evidence="6 7" key="1">
    <citation type="journal article" date="2016" name="BMC Genomics">
        <title>Genomic analysis of the nitrate-respiring Sphingopyxis granuli (formerly Sphingomonas macrogoltabida) strain TFA.</title>
        <authorList>
            <person name="Garcia-Romero I."/>
            <person name="Perez-Pulido A.J."/>
            <person name="Gonzalez-Flores Y.E."/>
            <person name="Reyes-Ramirez F."/>
            <person name="Santero E."/>
            <person name="Floriano B."/>
        </authorList>
    </citation>
    <scope>NUCLEOTIDE SEQUENCE [LARGE SCALE GENOMIC DNA]</scope>
    <source>
        <strain evidence="6 7">TFA</strain>
    </source>
</reference>
<evidence type="ECO:0000256" key="5">
    <source>
        <dbReference type="PIRSR" id="PIRSR601486-1"/>
    </source>
</evidence>
<evidence type="ECO:0000313" key="6">
    <source>
        <dbReference type="EMBL" id="AMG75737.1"/>
    </source>
</evidence>
<dbReference type="Gene3D" id="1.10.490.10">
    <property type="entry name" value="Globins"/>
    <property type="match status" value="1"/>
</dbReference>
<organism evidence="6 7">
    <name type="scientific">Sphingopyxis granuli</name>
    <dbReference type="NCBI Taxonomy" id="267128"/>
    <lineage>
        <taxon>Bacteria</taxon>
        <taxon>Pseudomonadati</taxon>
        <taxon>Pseudomonadota</taxon>
        <taxon>Alphaproteobacteria</taxon>
        <taxon>Sphingomonadales</taxon>
        <taxon>Sphingomonadaceae</taxon>
        <taxon>Sphingopyxis</taxon>
    </lineage>
</organism>
<dbReference type="InterPro" id="IPR001486">
    <property type="entry name" value="Hemoglobin_trunc"/>
</dbReference>
<name>A0AA86GSL2_9SPHN</name>
<evidence type="ECO:0000256" key="4">
    <source>
        <dbReference type="ARBA" id="ARBA00023004"/>
    </source>
</evidence>
<dbReference type="GO" id="GO:0019825">
    <property type="term" value="F:oxygen binding"/>
    <property type="evidence" value="ECO:0007669"/>
    <property type="project" value="InterPro"/>
</dbReference>
<evidence type="ECO:0000313" key="7">
    <source>
        <dbReference type="Proteomes" id="UP000058599"/>
    </source>
</evidence>
<accession>A0AA86GSL2</accession>
<feature type="binding site" description="distal binding residue" evidence="5">
    <location>
        <position position="64"/>
    </location>
    <ligand>
        <name>heme</name>
        <dbReference type="ChEBI" id="CHEBI:30413"/>
    </ligand>
    <ligandPart>
        <name>Fe</name>
        <dbReference type="ChEBI" id="CHEBI:18248"/>
    </ligandPart>
</feature>
<dbReference type="RefSeq" id="WP_067185656.1">
    <property type="nucleotide sequence ID" value="NZ_CP012199.1"/>
</dbReference>
<evidence type="ECO:0000256" key="3">
    <source>
        <dbReference type="ARBA" id="ARBA00022723"/>
    </source>
</evidence>
<evidence type="ECO:0000256" key="1">
    <source>
        <dbReference type="ARBA" id="ARBA00022448"/>
    </source>
</evidence>
<dbReference type="Pfam" id="PF01152">
    <property type="entry name" value="Bac_globin"/>
    <property type="match status" value="1"/>
</dbReference>
<sequence length="163" mass="18263">MATRTVQAHPHAIAAREERRAEALAMGIDEPFIADLVDRFYASVREDAVLGPIFNAQISDWPAHLGQMNRFWQSVLLSAGNFTGNPMMKHLAIPTIAQEHFQQWLALFYRTLHAIAPTPEAARHIGGKARMIAESLLTGIWVHRDREDPLAKKVELPHVSSVL</sequence>
<keyword evidence="2 5" id="KW-0349">Heme</keyword>
<evidence type="ECO:0000256" key="2">
    <source>
        <dbReference type="ARBA" id="ARBA00022617"/>
    </source>
</evidence>
<dbReference type="GO" id="GO:0020037">
    <property type="term" value="F:heme binding"/>
    <property type="evidence" value="ECO:0007669"/>
    <property type="project" value="InterPro"/>
</dbReference>
<protein>
    <submittedName>
        <fullName evidence="6">Preprotein translocase subunit TatC</fullName>
    </submittedName>
</protein>
<gene>
    <name evidence="6" type="primary">ctb</name>
    <name evidence="6" type="ORF">SGRAN_3394</name>
</gene>
<dbReference type="AlphaFoldDB" id="A0AA86GSL2"/>
<keyword evidence="7" id="KW-1185">Reference proteome</keyword>
<dbReference type="InterPro" id="IPR012292">
    <property type="entry name" value="Globin/Proto"/>
</dbReference>
<dbReference type="EMBL" id="CP012199">
    <property type="protein sequence ID" value="AMG75737.1"/>
    <property type="molecule type" value="Genomic_DNA"/>
</dbReference>
<dbReference type="KEGG" id="sgi:SGRAN_3394"/>
<proteinExistence type="predicted"/>